<dbReference type="CDD" id="cd06587">
    <property type="entry name" value="VOC"/>
    <property type="match status" value="1"/>
</dbReference>
<dbReference type="InterPro" id="IPR004360">
    <property type="entry name" value="Glyas_Fos-R_dOase_dom"/>
</dbReference>
<dbReference type="Proteomes" id="UP000183994">
    <property type="component" value="Unassembled WGS sequence"/>
</dbReference>
<name>A0A1M6PNE0_9BACT</name>
<dbReference type="STRING" id="1121393.SAMN02745216_02853"/>
<evidence type="ECO:0000313" key="4">
    <source>
        <dbReference type="Proteomes" id="UP000183994"/>
    </source>
</evidence>
<dbReference type="InterPro" id="IPR037523">
    <property type="entry name" value="VOC_core"/>
</dbReference>
<accession>A0A1M6PNE0</accession>
<protein>
    <submittedName>
        <fullName evidence="3">Catechol 2,3-dioxygenase</fullName>
    </submittedName>
</protein>
<feature type="region of interest" description="Disordered" evidence="1">
    <location>
        <begin position="151"/>
        <end position="174"/>
    </location>
</feature>
<dbReference type="RefSeq" id="WP_073476845.1">
    <property type="nucleotide sequence ID" value="NZ_FQZU01000018.1"/>
</dbReference>
<keyword evidence="3" id="KW-0560">Oxidoreductase</keyword>
<dbReference type="Pfam" id="PF00903">
    <property type="entry name" value="Glyoxalase"/>
    <property type="match status" value="1"/>
</dbReference>
<dbReference type="InterPro" id="IPR052537">
    <property type="entry name" value="Extradiol_RC_dioxygenase"/>
</dbReference>
<organism evidence="3 4">
    <name type="scientific">Desulfatibacillum alkenivorans DSM 16219</name>
    <dbReference type="NCBI Taxonomy" id="1121393"/>
    <lineage>
        <taxon>Bacteria</taxon>
        <taxon>Pseudomonadati</taxon>
        <taxon>Thermodesulfobacteriota</taxon>
        <taxon>Desulfobacteria</taxon>
        <taxon>Desulfobacterales</taxon>
        <taxon>Desulfatibacillaceae</taxon>
        <taxon>Desulfatibacillum</taxon>
    </lineage>
</organism>
<evidence type="ECO:0000313" key="3">
    <source>
        <dbReference type="EMBL" id="SHK09474.1"/>
    </source>
</evidence>
<evidence type="ECO:0000256" key="1">
    <source>
        <dbReference type="SAM" id="MobiDB-lite"/>
    </source>
</evidence>
<proteinExistence type="predicted"/>
<keyword evidence="4" id="KW-1185">Reference proteome</keyword>
<reference evidence="4" key="1">
    <citation type="submission" date="2016-11" db="EMBL/GenBank/DDBJ databases">
        <authorList>
            <person name="Varghese N."/>
            <person name="Submissions S."/>
        </authorList>
    </citation>
    <scope>NUCLEOTIDE SEQUENCE [LARGE SCALE GENOMIC DNA]</scope>
    <source>
        <strain evidence="4">DSM 16219</strain>
    </source>
</reference>
<evidence type="ECO:0000259" key="2">
    <source>
        <dbReference type="PROSITE" id="PS51819"/>
    </source>
</evidence>
<dbReference type="GO" id="GO:0051213">
    <property type="term" value="F:dioxygenase activity"/>
    <property type="evidence" value="ECO:0007669"/>
    <property type="project" value="UniProtKB-KW"/>
</dbReference>
<dbReference type="OrthoDB" id="9804944at2"/>
<dbReference type="EMBL" id="FQZU01000018">
    <property type="protein sequence ID" value="SHK09474.1"/>
    <property type="molecule type" value="Genomic_DNA"/>
</dbReference>
<dbReference type="InterPro" id="IPR029068">
    <property type="entry name" value="Glyas_Bleomycin-R_OHBP_Dase"/>
</dbReference>
<feature type="domain" description="VOC" evidence="2">
    <location>
        <begin position="6"/>
        <end position="134"/>
    </location>
</feature>
<gene>
    <name evidence="3" type="ORF">SAMN02745216_02853</name>
</gene>
<dbReference type="PANTHER" id="PTHR36110">
    <property type="entry name" value="RING-CLEAVING DIOXYGENASE MHQE-RELATED"/>
    <property type="match status" value="1"/>
</dbReference>
<sequence>MTKFTGINHLAMATGDMEKTIRFWRDLLGMRLVAGLGRPGLRHYFFEISENDCIAFFEWDGVEPVEKKDHGYPVRGPYVFDHVSIGVETEKELYDLKDKLEAAGFPVTDAMDHGFIHSIYAFDPNGIPIEFSWPVPGRDIRKTPVLVDRGPSETALEGPDPQPGQWPEVSKPTPQDWRVAFAGAGMDLFEKPNHFEKKGEN</sequence>
<dbReference type="Gene3D" id="3.10.180.10">
    <property type="entry name" value="2,3-Dihydroxybiphenyl 1,2-Dioxygenase, domain 1"/>
    <property type="match status" value="1"/>
</dbReference>
<dbReference type="AlphaFoldDB" id="A0A1M6PNE0"/>
<dbReference type="PROSITE" id="PS51819">
    <property type="entry name" value="VOC"/>
    <property type="match status" value="1"/>
</dbReference>
<keyword evidence="3" id="KW-0223">Dioxygenase</keyword>
<dbReference type="SUPFAM" id="SSF54593">
    <property type="entry name" value="Glyoxalase/Bleomycin resistance protein/Dihydroxybiphenyl dioxygenase"/>
    <property type="match status" value="1"/>
</dbReference>
<dbReference type="PANTHER" id="PTHR36110:SF4">
    <property type="entry name" value="RING-CLEAVING DIOXYGENASE MHQA-RELATED"/>
    <property type="match status" value="1"/>
</dbReference>